<keyword evidence="2" id="KW-0315">Glutamine amidotransferase</keyword>
<dbReference type="Gene3D" id="3.40.50.880">
    <property type="match status" value="1"/>
</dbReference>
<evidence type="ECO:0000313" key="2">
    <source>
        <dbReference type="EMBL" id="MFD0986330.1"/>
    </source>
</evidence>
<gene>
    <name evidence="2" type="ORF">ACFQ2F_04395</name>
</gene>
<proteinExistence type="predicted"/>
<dbReference type="EMBL" id="JBHTJO010000001">
    <property type="protein sequence ID" value="MFD0986330.1"/>
    <property type="molecule type" value="Genomic_DNA"/>
</dbReference>
<name>A0ABW3J8W8_9HYPH</name>
<dbReference type="RefSeq" id="WP_379086257.1">
    <property type="nucleotide sequence ID" value="NZ_JBHTJO010000001.1"/>
</dbReference>
<dbReference type="InterPro" id="IPR029062">
    <property type="entry name" value="Class_I_gatase-like"/>
</dbReference>
<accession>A0ABW3J8W8</accession>
<evidence type="ECO:0000313" key="3">
    <source>
        <dbReference type="Proteomes" id="UP001597102"/>
    </source>
</evidence>
<dbReference type="PANTHER" id="PTHR42695:SF5">
    <property type="entry name" value="GLUTAMINE AMIDOTRANSFERASE YLR126C-RELATED"/>
    <property type="match status" value="1"/>
</dbReference>
<protein>
    <submittedName>
        <fullName evidence="2">Type 1 glutamine amidotransferase</fullName>
    </submittedName>
</protein>
<dbReference type="Proteomes" id="UP001597102">
    <property type="component" value="Unassembled WGS sequence"/>
</dbReference>
<dbReference type="CDD" id="cd01741">
    <property type="entry name" value="GATase1_1"/>
    <property type="match status" value="1"/>
</dbReference>
<reference evidence="3" key="1">
    <citation type="journal article" date="2019" name="Int. J. Syst. Evol. Microbiol.">
        <title>The Global Catalogue of Microorganisms (GCM) 10K type strain sequencing project: providing services to taxonomists for standard genome sequencing and annotation.</title>
        <authorList>
            <consortium name="The Broad Institute Genomics Platform"/>
            <consortium name="The Broad Institute Genome Sequencing Center for Infectious Disease"/>
            <person name="Wu L."/>
            <person name="Ma J."/>
        </authorList>
    </citation>
    <scope>NUCLEOTIDE SEQUENCE [LARGE SCALE GENOMIC DNA]</scope>
    <source>
        <strain evidence="3">CCUG 61697</strain>
    </source>
</reference>
<organism evidence="2 3">
    <name type="scientific">Methyloligella solikamskensis</name>
    <dbReference type="NCBI Taxonomy" id="1177756"/>
    <lineage>
        <taxon>Bacteria</taxon>
        <taxon>Pseudomonadati</taxon>
        <taxon>Pseudomonadota</taxon>
        <taxon>Alphaproteobacteria</taxon>
        <taxon>Hyphomicrobiales</taxon>
        <taxon>Hyphomicrobiaceae</taxon>
        <taxon>Methyloligella</taxon>
    </lineage>
</organism>
<comment type="caution">
    <text evidence="2">The sequence shown here is derived from an EMBL/GenBank/DDBJ whole genome shotgun (WGS) entry which is preliminary data.</text>
</comment>
<sequence length="226" mass="24989">MKTLVLQNSELAGLGIFQEMMETTHALSVDTVDAQTVPFAEINSDQYDLVVTLGAPEGVYQKEHGWIAEQRDFVRKLLDEGKPLIGICFGGQIIASALGSDVRPMTRGLTRGWIENDVAVDETWKGPWYRWHKDMFDFPKGATVLAADTDIPQAFQYGNAVGLQFHPEVDEGIIESWVKSQSGDIESLDEEGALFLADSKAGVGHARERTEALLDNLLKRVLRGRG</sequence>
<feature type="domain" description="Glutamine amidotransferase" evidence="1">
    <location>
        <begin position="17"/>
        <end position="170"/>
    </location>
</feature>
<dbReference type="InterPro" id="IPR044992">
    <property type="entry name" value="ChyE-like"/>
</dbReference>
<dbReference type="InterPro" id="IPR017926">
    <property type="entry name" value="GATASE"/>
</dbReference>
<dbReference type="PROSITE" id="PS51273">
    <property type="entry name" value="GATASE_TYPE_1"/>
    <property type="match status" value="1"/>
</dbReference>
<evidence type="ECO:0000259" key="1">
    <source>
        <dbReference type="Pfam" id="PF00117"/>
    </source>
</evidence>
<dbReference type="PANTHER" id="PTHR42695">
    <property type="entry name" value="GLUTAMINE AMIDOTRANSFERASE YLR126C-RELATED"/>
    <property type="match status" value="1"/>
</dbReference>
<dbReference type="Pfam" id="PF00117">
    <property type="entry name" value="GATase"/>
    <property type="match status" value="1"/>
</dbReference>
<dbReference type="SUPFAM" id="SSF52317">
    <property type="entry name" value="Class I glutamine amidotransferase-like"/>
    <property type="match status" value="1"/>
</dbReference>
<keyword evidence="3" id="KW-1185">Reference proteome</keyword>